<evidence type="ECO:0008006" key="9">
    <source>
        <dbReference type="Google" id="ProtNLM"/>
    </source>
</evidence>
<dbReference type="GO" id="GO:0016020">
    <property type="term" value="C:membrane"/>
    <property type="evidence" value="ECO:0007669"/>
    <property type="project" value="UniProtKB-SubCell"/>
</dbReference>
<keyword evidence="5" id="KW-0496">Mitochondrion</keyword>
<gene>
    <name evidence="7" type="ORF">BN1723_004263</name>
</gene>
<evidence type="ECO:0000313" key="7">
    <source>
        <dbReference type="EMBL" id="CRK37201.1"/>
    </source>
</evidence>
<dbReference type="GO" id="GO:0005783">
    <property type="term" value="C:endoplasmic reticulum"/>
    <property type="evidence" value="ECO:0007669"/>
    <property type="project" value="UniProtKB-SubCell"/>
</dbReference>
<comment type="subcellular location">
    <subcellularLocation>
        <location evidence="2">Endoplasmic reticulum</location>
    </subcellularLocation>
    <subcellularLocation>
        <location evidence="3">Membrane</location>
    </subcellularLocation>
    <subcellularLocation>
        <location evidence="1">Mitochondrion</location>
    </subcellularLocation>
</comment>
<dbReference type="InterPro" id="IPR029058">
    <property type="entry name" value="AB_hydrolase_fold"/>
</dbReference>
<dbReference type="PANTHER" id="PTHR48182">
    <property type="entry name" value="PROTEIN SERAC1"/>
    <property type="match status" value="1"/>
</dbReference>
<dbReference type="GO" id="GO:0005739">
    <property type="term" value="C:mitochondrion"/>
    <property type="evidence" value="ECO:0007669"/>
    <property type="project" value="UniProtKB-SubCell"/>
</dbReference>
<organism evidence="7 8">
    <name type="scientific">Verticillium longisporum</name>
    <name type="common">Verticillium dahliae var. longisporum</name>
    <dbReference type="NCBI Taxonomy" id="100787"/>
    <lineage>
        <taxon>Eukaryota</taxon>
        <taxon>Fungi</taxon>
        <taxon>Dikarya</taxon>
        <taxon>Ascomycota</taxon>
        <taxon>Pezizomycotina</taxon>
        <taxon>Sordariomycetes</taxon>
        <taxon>Hypocreomycetidae</taxon>
        <taxon>Glomerellales</taxon>
        <taxon>Plectosphaerellaceae</taxon>
        <taxon>Verticillium</taxon>
    </lineage>
</organism>
<evidence type="ECO:0000256" key="1">
    <source>
        <dbReference type="ARBA" id="ARBA00004173"/>
    </source>
</evidence>
<keyword evidence="4" id="KW-0256">Endoplasmic reticulum</keyword>
<keyword evidence="6" id="KW-0472">Membrane</keyword>
<dbReference type="InterPro" id="IPR052374">
    <property type="entry name" value="SERAC1"/>
</dbReference>
<proteinExistence type="predicted"/>
<evidence type="ECO:0000256" key="5">
    <source>
        <dbReference type="ARBA" id="ARBA00023128"/>
    </source>
</evidence>
<dbReference type="AlphaFoldDB" id="A0A0G4MSJ0"/>
<name>A0A0G4MSJ0_VERLO</name>
<reference evidence="8" key="1">
    <citation type="submission" date="2015-05" db="EMBL/GenBank/DDBJ databases">
        <authorList>
            <person name="Fogelqvist Johan"/>
        </authorList>
    </citation>
    <scope>NUCLEOTIDE SEQUENCE [LARGE SCALE GENOMIC DNA]</scope>
</reference>
<dbReference type="EMBL" id="CVQI01030001">
    <property type="protein sequence ID" value="CRK37201.1"/>
    <property type="molecule type" value="Genomic_DNA"/>
</dbReference>
<feature type="non-terminal residue" evidence="7">
    <location>
        <position position="108"/>
    </location>
</feature>
<evidence type="ECO:0000256" key="4">
    <source>
        <dbReference type="ARBA" id="ARBA00022824"/>
    </source>
</evidence>
<dbReference type="SUPFAM" id="SSF53474">
    <property type="entry name" value="alpha/beta-Hydrolases"/>
    <property type="match status" value="1"/>
</dbReference>
<dbReference type="Proteomes" id="UP000045706">
    <property type="component" value="Unassembled WGS sequence"/>
</dbReference>
<accession>A0A0G4MSJ0</accession>
<evidence type="ECO:0000256" key="2">
    <source>
        <dbReference type="ARBA" id="ARBA00004240"/>
    </source>
</evidence>
<evidence type="ECO:0000313" key="8">
    <source>
        <dbReference type="Proteomes" id="UP000045706"/>
    </source>
</evidence>
<sequence length="108" mass="12339">MGFHILHEPIGTRNVDIIFVHGLGGSSRLTWAWERDLSLFWPKEWLPLEPGLSDARIFSFGYDANFTKSTQDTLNIKAFAEQLLNAMKFGRGEYEDWDIGKARKSCSS</sequence>
<dbReference type="PANTHER" id="PTHR48182:SF2">
    <property type="entry name" value="PROTEIN SERAC1"/>
    <property type="match status" value="1"/>
</dbReference>
<evidence type="ECO:0000256" key="3">
    <source>
        <dbReference type="ARBA" id="ARBA00004370"/>
    </source>
</evidence>
<protein>
    <recommendedName>
        <fullName evidence="9">Phospholipase/carboxylesterase/thioesterase domain-containing protein</fullName>
    </recommendedName>
</protein>
<evidence type="ECO:0000256" key="6">
    <source>
        <dbReference type="ARBA" id="ARBA00023136"/>
    </source>
</evidence>